<gene>
    <name evidence="1" type="ORF">GQ607_009447</name>
</gene>
<dbReference type="EMBL" id="WOWK01000053">
    <property type="protein sequence ID" value="KAF0323329.1"/>
    <property type="molecule type" value="Genomic_DNA"/>
</dbReference>
<organism evidence="1 2">
    <name type="scientific">Colletotrichum asianum</name>
    <dbReference type="NCBI Taxonomy" id="702518"/>
    <lineage>
        <taxon>Eukaryota</taxon>
        <taxon>Fungi</taxon>
        <taxon>Dikarya</taxon>
        <taxon>Ascomycota</taxon>
        <taxon>Pezizomycotina</taxon>
        <taxon>Sordariomycetes</taxon>
        <taxon>Hypocreomycetidae</taxon>
        <taxon>Glomerellales</taxon>
        <taxon>Glomerellaceae</taxon>
        <taxon>Colletotrichum</taxon>
        <taxon>Colletotrichum gloeosporioides species complex</taxon>
    </lineage>
</organism>
<sequence length="50" mass="5673">MQPMLTSRLPMSLEVRLRRTRSSRTACLGTSGQACHGTTLTQCPHQEMRR</sequence>
<dbReference type="AlphaFoldDB" id="A0A8H3WA77"/>
<dbReference type="Proteomes" id="UP000434172">
    <property type="component" value="Unassembled WGS sequence"/>
</dbReference>
<keyword evidence="2" id="KW-1185">Reference proteome</keyword>
<accession>A0A8H3WA77</accession>
<evidence type="ECO:0000313" key="2">
    <source>
        <dbReference type="Proteomes" id="UP000434172"/>
    </source>
</evidence>
<protein>
    <submittedName>
        <fullName evidence="1">Uncharacterized protein</fullName>
    </submittedName>
</protein>
<comment type="caution">
    <text evidence="1">The sequence shown here is derived from an EMBL/GenBank/DDBJ whole genome shotgun (WGS) entry which is preliminary data.</text>
</comment>
<name>A0A8H3WA77_9PEZI</name>
<evidence type="ECO:0000313" key="1">
    <source>
        <dbReference type="EMBL" id="KAF0323329.1"/>
    </source>
</evidence>
<proteinExistence type="predicted"/>
<reference evidence="1 2" key="1">
    <citation type="submission" date="2019-12" db="EMBL/GenBank/DDBJ databases">
        <title>A genome sequence resource for the geographically widespread anthracnose pathogen Colletotrichum asianum.</title>
        <authorList>
            <person name="Meng Y."/>
        </authorList>
    </citation>
    <scope>NUCLEOTIDE SEQUENCE [LARGE SCALE GENOMIC DNA]</scope>
    <source>
        <strain evidence="1 2">ICMP 18580</strain>
    </source>
</reference>